<dbReference type="VEuPathDB" id="FungiDB:SDRG_17030"/>
<gene>
    <name evidence="1" type="ORF">SDRG_17030</name>
</gene>
<sequence length="280" mass="30891">MAVSLTKCSTTMTFCTKALGVDFDFQQQLESLYSTYKDSEAPAAELLHAMIKFTREAVSAHTDATTAVANWCYLAEPLLSMYIEQVQVNNTAAANKCLKTVLEKGETVLTEATAKLQQSQLALNKISGVTTTLDPQVRHDFDVARANYASEYNYAVQISAFESFWRGLVNIIVSGVAETKTTIEKKRALSNQVLDAQMAIAEKQVICAKDAVSSAEILLTKARTKHTKDLATVGFIQSKRGTARTFIDLPCSYTTIKNATELKNKCCEYLAAYEKYLSLQ</sequence>
<dbReference type="AlphaFoldDB" id="T0PVP4"/>
<accession>T0PVP4</accession>
<dbReference type="GeneID" id="19957757"/>
<dbReference type="RefSeq" id="XP_008621485.1">
    <property type="nucleotide sequence ID" value="XM_008623263.1"/>
</dbReference>
<dbReference type="Gene3D" id="1.20.1170.10">
    <property type="match status" value="1"/>
</dbReference>
<evidence type="ECO:0000313" key="2">
    <source>
        <dbReference type="Proteomes" id="UP000030762"/>
    </source>
</evidence>
<proteinExistence type="predicted"/>
<reference evidence="1 2" key="1">
    <citation type="submission" date="2012-04" db="EMBL/GenBank/DDBJ databases">
        <title>The Genome Sequence of Saprolegnia declina VS20.</title>
        <authorList>
            <consortium name="The Broad Institute Genome Sequencing Platform"/>
            <person name="Russ C."/>
            <person name="Nusbaum C."/>
            <person name="Tyler B."/>
            <person name="van West P."/>
            <person name="Dieguez-Uribeondo J."/>
            <person name="de Bruijn I."/>
            <person name="Tripathy S."/>
            <person name="Jiang R."/>
            <person name="Young S.K."/>
            <person name="Zeng Q."/>
            <person name="Gargeya S."/>
            <person name="Fitzgerald M."/>
            <person name="Haas B."/>
            <person name="Abouelleil A."/>
            <person name="Alvarado L."/>
            <person name="Arachchi H.M."/>
            <person name="Berlin A."/>
            <person name="Chapman S.B."/>
            <person name="Goldberg J."/>
            <person name="Griggs A."/>
            <person name="Gujja S."/>
            <person name="Hansen M."/>
            <person name="Howarth C."/>
            <person name="Imamovic A."/>
            <person name="Larimer J."/>
            <person name="McCowen C."/>
            <person name="Montmayeur A."/>
            <person name="Murphy C."/>
            <person name="Neiman D."/>
            <person name="Pearson M."/>
            <person name="Priest M."/>
            <person name="Roberts A."/>
            <person name="Saif S."/>
            <person name="Shea T."/>
            <person name="Sisk P."/>
            <person name="Sykes S."/>
            <person name="Wortman J."/>
            <person name="Nusbaum C."/>
            <person name="Birren B."/>
        </authorList>
    </citation>
    <scope>NUCLEOTIDE SEQUENCE [LARGE SCALE GENOMIC DNA]</scope>
    <source>
        <strain evidence="1 2">VS20</strain>
    </source>
</reference>
<dbReference type="Proteomes" id="UP000030762">
    <property type="component" value="Unassembled WGS sequence"/>
</dbReference>
<name>T0PVP4_SAPDV</name>
<dbReference type="SUPFAM" id="SSF58100">
    <property type="entry name" value="Bacterial hemolysins"/>
    <property type="match status" value="1"/>
</dbReference>
<dbReference type="EMBL" id="JH767312">
    <property type="protein sequence ID" value="EQC25085.1"/>
    <property type="molecule type" value="Genomic_DNA"/>
</dbReference>
<keyword evidence="2" id="KW-1185">Reference proteome</keyword>
<evidence type="ECO:0000313" key="1">
    <source>
        <dbReference type="EMBL" id="EQC25085.1"/>
    </source>
</evidence>
<protein>
    <submittedName>
        <fullName evidence="1">Uncharacterized protein</fullName>
    </submittedName>
</protein>
<dbReference type="InParanoid" id="T0PVP4"/>
<organism evidence="1 2">
    <name type="scientific">Saprolegnia diclina (strain VS20)</name>
    <dbReference type="NCBI Taxonomy" id="1156394"/>
    <lineage>
        <taxon>Eukaryota</taxon>
        <taxon>Sar</taxon>
        <taxon>Stramenopiles</taxon>
        <taxon>Oomycota</taxon>
        <taxon>Saprolegniomycetes</taxon>
        <taxon>Saprolegniales</taxon>
        <taxon>Saprolegniaceae</taxon>
        <taxon>Saprolegnia</taxon>
    </lineage>
</organism>